<keyword evidence="3" id="KW-1185">Reference proteome</keyword>
<comment type="caution">
    <text evidence="2">The sequence shown here is derived from an EMBL/GenBank/DDBJ whole genome shotgun (WGS) entry which is preliminary data.</text>
</comment>
<dbReference type="RefSeq" id="WP_125230075.1">
    <property type="nucleotide sequence ID" value="NZ_RWJI01000001.1"/>
</dbReference>
<evidence type="ECO:0000313" key="2">
    <source>
        <dbReference type="EMBL" id="RRQ52059.1"/>
    </source>
</evidence>
<dbReference type="OrthoDB" id="7595903at2"/>
<dbReference type="AlphaFoldDB" id="A0A426RST4"/>
<feature type="transmembrane region" description="Helical" evidence="1">
    <location>
        <begin position="18"/>
        <end position="38"/>
    </location>
</feature>
<keyword evidence="1" id="KW-0472">Membrane</keyword>
<sequence length="62" mass="6983">MRKDIEIGNHPNEQDSRLWLAIALSFTMIFTSYAVSVLNHRNGGEISAHIQPNRSIVVSYLA</sequence>
<protein>
    <submittedName>
        <fullName evidence="2">Uncharacterized protein</fullName>
    </submittedName>
</protein>
<keyword evidence="1" id="KW-0812">Transmembrane</keyword>
<gene>
    <name evidence="2" type="ORF">D7D48_04085</name>
</gene>
<dbReference type="Proteomes" id="UP000268553">
    <property type="component" value="Unassembled WGS sequence"/>
</dbReference>
<name>A0A426RST4_9SPHN</name>
<keyword evidence="1" id="KW-1133">Transmembrane helix</keyword>
<evidence type="ECO:0000313" key="3">
    <source>
        <dbReference type="Proteomes" id="UP000268553"/>
    </source>
</evidence>
<accession>A0A426RST4</accession>
<organism evidence="2 3">
    <name type="scientific">Sphingorhabdus wooponensis</name>
    <dbReference type="NCBI Taxonomy" id="940136"/>
    <lineage>
        <taxon>Bacteria</taxon>
        <taxon>Pseudomonadati</taxon>
        <taxon>Pseudomonadota</taxon>
        <taxon>Alphaproteobacteria</taxon>
        <taxon>Sphingomonadales</taxon>
        <taxon>Sphingomonadaceae</taxon>
        <taxon>Sphingorhabdus</taxon>
    </lineage>
</organism>
<dbReference type="EMBL" id="RWJI01000001">
    <property type="protein sequence ID" value="RRQ52059.1"/>
    <property type="molecule type" value="Genomic_DNA"/>
</dbReference>
<reference evidence="2 3" key="1">
    <citation type="submission" date="2018-12" db="EMBL/GenBank/DDBJ databases">
        <authorList>
            <person name="Kim S.-J."/>
            <person name="Jung G.-Y."/>
        </authorList>
    </citation>
    <scope>NUCLEOTIDE SEQUENCE [LARGE SCALE GENOMIC DNA]</scope>
    <source>
        <strain evidence="2 3">03SU3-P</strain>
    </source>
</reference>
<proteinExistence type="predicted"/>
<evidence type="ECO:0000256" key="1">
    <source>
        <dbReference type="SAM" id="Phobius"/>
    </source>
</evidence>